<sequence length="1065" mass="118429">DQEMKLKAGDLFLVEDNVVVKNLLVIVENIHKIIGQAGYVSNDNDQSIVEITVTRITSAIRETGLVVEHAAALVTLLESCLRHDLKPTARGEDPPHAKIASDIISCLFLNYSQKEVMRLALPVAVKFLHKGNKELSRNMSSYLSLAAMENADLLSNCVQLIIDSVNLLQFYDENNIFVQPKDNCLFFVGNYALSRVLPQIYAVDWERIHDHVMALVSLLPLCDTHEKLALLSLFQLIAEKKPNLLEPSLSQLWECLSFPSCLHPTLGIFIHMANARPQPFVDYVTRLEAVALKDRSTLPSVIKIIGPVGRMNKDRAGEAIPYLLSQLPQMEAGKLSIPLKELVSICDAHPSLLTEKILKEVGMHHSTSKLVTSGPSTGTGAGGYMYKSLSVLGGRSLGIGILKTASSSNKSMRFGICSILSACLFYEKSRTLDETLKVPAIPYSGSMNMSVFRNEDVAPASLPNPVSPGAQVSPPPIQSQQGHPVSLSLCLSGGTSPLSMASNHRLPSVSGNQGVTPIYPWPQPSSPPMTRPSTTGEVTILKTHQSGSSNPPSQMAGVTYRKGSTSVTISSKMPSTPTSTGAQRISVFEPYPMRDAVYHFCEKHLEKIKIYMETVFVTLPLPVRCTIEERKNRKHAKLYFACQGKGEHCLYNRTFFTMKTRQPRIWIHLMFLALQSWFCETFTKRMMKGINHGISSPRTLVASQQATMQKLRRKEINASFSIESLMNLLVELNAQAPCVLHLPASLQYADYMVVVSAMSPRHLKSLGEEVRKELKRRLGDSKGFVPVPQIEGSNSSDWVALDLGNIVLHMFLEPIRRHYDIETLWAARSSTALSTRESSVSSLKNCWDTLKCENKAFVTLVTSAFPSGRVSCHKSFFGSSESLETVTKDEFCFPSQEQELLIHELRGIRYFDVFEYNAMAGQWGCFLCNHPDRATGFLQPDQPVIEGQLKEKKGKWRLFKRWRMRYFTLSAGHLSYRGVGSSKSDKELVPIELNQIRSVKTISRGGRHLPKAFEIFTDDCSFVLKPQDGKNAEEWVQCLSIALAHTHAKGNHSRTLSAFGSGSLR</sequence>
<dbReference type="PANTHER" id="PTHR21630:SF10">
    <property type="entry name" value="VENTRICULAR ZONE-EXPRESSED PH DOMAIN-CONTAINING PROTEIN HOMOLOG 1"/>
    <property type="match status" value="1"/>
</dbReference>
<dbReference type="InterPro" id="IPR004394">
    <property type="entry name" value="Iojap/RsfS/C7orf30"/>
</dbReference>
<dbReference type="PROSITE" id="PS50003">
    <property type="entry name" value="PH_DOMAIN"/>
    <property type="match status" value="1"/>
</dbReference>
<dbReference type="HAMAP" id="MF_01477">
    <property type="entry name" value="Iojap_RsfS"/>
    <property type="match status" value="1"/>
</dbReference>
<dbReference type="InterPro" id="IPR039888">
    <property type="entry name" value="Melted-like"/>
</dbReference>
<dbReference type="Gene3D" id="2.30.29.30">
    <property type="entry name" value="Pleckstrin-homology domain (PH domain)/Phosphotyrosine-binding domain (PTB)"/>
    <property type="match status" value="1"/>
</dbReference>
<evidence type="ECO:0000256" key="4">
    <source>
        <dbReference type="ARBA" id="ARBA00022475"/>
    </source>
</evidence>
<comment type="similarity">
    <text evidence="2">Belongs to the MELT/VEPH family.</text>
</comment>
<protein>
    <recommendedName>
        <fullName evidence="6">PH domain-containing protein</fullName>
    </recommendedName>
</protein>
<evidence type="ECO:0000256" key="2">
    <source>
        <dbReference type="ARBA" id="ARBA00010187"/>
    </source>
</evidence>
<dbReference type="Gene3D" id="3.30.460.10">
    <property type="entry name" value="Beta Polymerase, domain 2"/>
    <property type="match status" value="1"/>
</dbReference>
<name>A0A7R8ZXP8_9CRUS</name>
<comment type="subcellular location">
    <subcellularLocation>
        <location evidence="1">Cell membrane</location>
        <topology evidence="1">Peripheral membrane protein</topology>
        <orientation evidence="1">Cytoplasmic side</orientation>
    </subcellularLocation>
</comment>
<dbReference type="SUPFAM" id="SSF48371">
    <property type="entry name" value="ARM repeat"/>
    <property type="match status" value="1"/>
</dbReference>
<dbReference type="OrthoDB" id="6373415at2759"/>
<proteinExistence type="inferred from homology"/>
<dbReference type="SUPFAM" id="SSF81301">
    <property type="entry name" value="Nucleotidyltransferase"/>
    <property type="match status" value="1"/>
</dbReference>
<dbReference type="InterPro" id="IPR016024">
    <property type="entry name" value="ARM-type_fold"/>
</dbReference>
<evidence type="ECO:0000256" key="5">
    <source>
        <dbReference type="ARBA" id="ARBA00023136"/>
    </source>
</evidence>
<evidence type="ECO:0000256" key="3">
    <source>
        <dbReference type="ARBA" id="ARBA00010574"/>
    </source>
</evidence>
<comment type="similarity">
    <text evidence="3">Belongs to the Iojap/RsfS family.</text>
</comment>
<keyword evidence="4" id="KW-1003">Cell membrane</keyword>
<feature type="domain" description="PH" evidence="6">
    <location>
        <begin position="942"/>
        <end position="1044"/>
    </location>
</feature>
<dbReference type="Pfam" id="PF00169">
    <property type="entry name" value="PH"/>
    <property type="match status" value="1"/>
</dbReference>
<dbReference type="SMART" id="SM00233">
    <property type="entry name" value="PH"/>
    <property type="match status" value="1"/>
</dbReference>
<dbReference type="GO" id="GO:0005886">
    <property type="term" value="C:plasma membrane"/>
    <property type="evidence" value="ECO:0007669"/>
    <property type="project" value="UniProtKB-SubCell"/>
</dbReference>
<dbReference type="InterPro" id="IPR043519">
    <property type="entry name" value="NT_sf"/>
</dbReference>
<dbReference type="EMBL" id="CAJPEV010000060">
    <property type="protein sequence ID" value="CAG0879819.1"/>
    <property type="molecule type" value="Genomic_DNA"/>
</dbReference>
<evidence type="ECO:0000259" key="6">
    <source>
        <dbReference type="PROSITE" id="PS50003"/>
    </source>
</evidence>
<dbReference type="Proteomes" id="UP000677054">
    <property type="component" value="Unassembled WGS sequence"/>
</dbReference>
<dbReference type="Pfam" id="PF02410">
    <property type="entry name" value="RsfS"/>
    <property type="match status" value="1"/>
</dbReference>
<feature type="non-terminal residue" evidence="7">
    <location>
        <position position="1065"/>
    </location>
</feature>
<dbReference type="AlphaFoldDB" id="A0A7R8ZXP8"/>
<keyword evidence="5" id="KW-0472">Membrane</keyword>
<dbReference type="GO" id="GO:0010314">
    <property type="term" value="F:phosphatidylinositol-5-phosphate binding"/>
    <property type="evidence" value="ECO:0007669"/>
    <property type="project" value="TreeGrafter"/>
</dbReference>
<dbReference type="CDD" id="cd01264">
    <property type="entry name" value="PH_MELT_VEPH1"/>
    <property type="match status" value="1"/>
</dbReference>
<evidence type="ECO:0000256" key="1">
    <source>
        <dbReference type="ARBA" id="ARBA00004413"/>
    </source>
</evidence>
<keyword evidence="8" id="KW-1185">Reference proteome</keyword>
<gene>
    <name evidence="7" type="ORF">DSTB1V02_LOCUS769</name>
</gene>
<dbReference type="PANTHER" id="PTHR21630">
    <property type="entry name" value="VEPH-A/MELTED"/>
    <property type="match status" value="1"/>
</dbReference>
<dbReference type="SUPFAM" id="SSF50729">
    <property type="entry name" value="PH domain-like"/>
    <property type="match status" value="1"/>
</dbReference>
<reference evidence="7" key="1">
    <citation type="submission" date="2020-11" db="EMBL/GenBank/DDBJ databases">
        <authorList>
            <person name="Tran Van P."/>
        </authorList>
    </citation>
    <scope>NUCLEOTIDE SEQUENCE</scope>
</reference>
<dbReference type="GO" id="GO:0009966">
    <property type="term" value="P:regulation of signal transduction"/>
    <property type="evidence" value="ECO:0007669"/>
    <property type="project" value="TreeGrafter"/>
</dbReference>
<accession>A0A7R8ZXP8</accession>
<dbReference type="InterPro" id="IPR001849">
    <property type="entry name" value="PH_domain"/>
</dbReference>
<organism evidence="7">
    <name type="scientific">Darwinula stevensoni</name>
    <dbReference type="NCBI Taxonomy" id="69355"/>
    <lineage>
        <taxon>Eukaryota</taxon>
        <taxon>Metazoa</taxon>
        <taxon>Ecdysozoa</taxon>
        <taxon>Arthropoda</taxon>
        <taxon>Crustacea</taxon>
        <taxon>Oligostraca</taxon>
        <taxon>Ostracoda</taxon>
        <taxon>Podocopa</taxon>
        <taxon>Podocopida</taxon>
        <taxon>Darwinulocopina</taxon>
        <taxon>Darwinuloidea</taxon>
        <taxon>Darwinulidae</taxon>
        <taxon>Darwinula</taxon>
    </lineage>
</organism>
<evidence type="ECO:0000313" key="7">
    <source>
        <dbReference type="EMBL" id="CAD7240762.1"/>
    </source>
</evidence>
<evidence type="ECO:0000313" key="8">
    <source>
        <dbReference type="Proteomes" id="UP000677054"/>
    </source>
</evidence>
<dbReference type="EMBL" id="LR899577">
    <property type="protein sequence ID" value="CAD7240762.1"/>
    <property type="molecule type" value="Genomic_DNA"/>
</dbReference>
<dbReference type="NCBIfam" id="TIGR00090">
    <property type="entry name" value="rsfS_iojap_ybeB"/>
    <property type="match status" value="1"/>
</dbReference>
<dbReference type="InterPro" id="IPR011993">
    <property type="entry name" value="PH-like_dom_sf"/>
</dbReference>